<proteinExistence type="predicted"/>
<keyword evidence="2" id="KW-1185">Reference proteome</keyword>
<organism evidence="1 2">
    <name type="scientific">Clonorchis sinensis</name>
    <name type="common">Chinese liver fluke</name>
    <dbReference type="NCBI Taxonomy" id="79923"/>
    <lineage>
        <taxon>Eukaryota</taxon>
        <taxon>Metazoa</taxon>
        <taxon>Spiralia</taxon>
        <taxon>Lophotrochozoa</taxon>
        <taxon>Platyhelminthes</taxon>
        <taxon>Trematoda</taxon>
        <taxon>Digenea</taxon>
        <taxon>Opisthorchiida</taxon>
        <taxon>Opisthorchiata</taxon>
        <taxon>Opisthorchiidae</taxon>
        <taxon>Clonorchis</taxon>
    </lineage>
</organism>
<gene>
    <name evidence="1" type="ORF">CSKR_114149</name>
</gene>
<dbReference type="Proteomes" id="UP000286415">
    <property type="component" value="Unassembled WGS sequence"/>
</dbReference>
<sequence>FSQPVTSDTIYIDKMINDAQAIPKIFLREAPTHISIYNSSDLIPGTSSRIPNGEVWASTFANWKAETDLKIQVEDEHVETVMVTNGIRRMNMVWNVGGSSTGYLANQWITPNYQTTLFANFRRRTAATQFLRY</sequence>
<dbReference type="OrthoDB" id="10535258at2759"/>
<feature type="non-terminal residue" evidence="1">
    <location>
        <position position="1"/>
    </location>
</feature>
<comment type="caution">
    <text evidence="1">The sequence shown here is derived from an EMBL/GenBank/DDBJ whole genome shotgun (WGS) entry which is preliminary data.</text>
</comment>
<dbReference type="EMBL" id="NIRI02000042">
    <property type="protein sequence ID" value="KAG5450716.1"/>
    <property type="molecule type" value="Genomic_DNA"/>
</dbReference>
<protein>
    <submittedName>
        <fullName evidence="1">Uncharacterized protein</fullName>
    </submittedName>
</protein>
<reference evidence="1 2" key="2">
    <citation type="journal article" date="2021" name="Genomics">
        <title>High-quality reference genome for Clonorchis sinensis.</title>
        <authorList>
            <person name="Young N.D."/>
            <person name="Stroehlein A.J."/>
            <person name="Kinkar L."/>
            <person name="Wang T."/>
            <person name="Sohn W.M."/>
            <person name="Chang B.C.H."/>
            <person name="Kaur P."/>
            <person name="Weisz D."/>
            <person name="Dudchenko O."/>
            <person name="Aiden E.L."/>
            <person name="Korhonen P.K."/>
            <person name="Gasser R.B."/>
        </authorList>
    </citation>
    <scope>NUCLEOTIDE SEQUENCE [LARGE SCALE GENOMIC DNA]</scope>
    <source>
        <strain evidence="1">Cs-k2</strain>
    </source>
</reference>
<accession>A0A8T1MPD3</accession>
<reference evidence="1 2" key="1">
    <citation type="journal article" date="2018" name="Biotechnol. Adv.">
        <title>Improved genomic resources and new bioinformatic workflow for the carcinogenic parasite Clonorchis sinensis: Biotechnological implications.</title>
        <authorList>
            <person name="Wang D."/>
            <person name="Korhonen P.K."/>
            <person name="Gasser R.B."/>
            <person name="Young N.D."/>
        </authorList>
    </citation>
    <scope>NUCLEOTIDE SEQUENCE [LARGE SCALE GENOMIC DNA]</scope>
    <source>
        <strain evidence="1">Cs-k2</strain>
    </source>
</reference>
<name>A0A8T1MPD3_CLOSI</name>
<evidence type="ECO:0000313" key="1">
    <source>
        <dbReference type="EMBL" id="KAG5450716.1"/>
    </source>
</evidence>
<dbReference type="AlphaFoldDB" id="A0A8T1MPD3"/>
<evidence type="ECO:0000313" key="2">
    <source>
        <dbReference type="Proteomes" id="UP000286415"/>
    </source>
</evidence>